<protein>
    <submittedName>
        <fullName evidence="1">Uncharacterized protein</fullName>
    </submittedName>
</protein>
<organism evidence="1 2">
    <name type="scientific">Pistacia atlantica</name>
    <dbReference type="NCBI Taxonomy" id="434234"/>
    <lineage>
        <taxon>Eukaryota</taxon>
        <taxon>Viridiplantae</taxon>
        <taxon>Streptophyta</taxon>
        <taxon>Embryophyta</taxon>
        <taxon>Tracheophyta</taxon>
        <taxon>Spermatophyta</taxon>
        <taxon>Magnoliopsida</taxon>
        <taxon>eudicotyledons</taxon>
        <taxon>Gunneridae</taxon>
        <taxon>Pentapetalae</taxon>
        <taxon>rosids</taxon>
        <taxon>malvids</taxon>
        <taxon>Sapindales</taxon>
        <taxon>Anacardiaceae</taxon>
        <taxon>Pistacia</taxon>
    </lineage>
</organism>
<reference evidence="2" key="1">
    <citation type="journal article" date="2023" name="G3 (Bethesda)">
        <title>Genome assembly and association tests identify interacting loci associated with vigor, precocity, and sex in interspecific pistachio rootstocks.</title>
        <authorList>
            <person name="Palmer W."/>
            <person name="Jacygrad E."/>
            <person name="Sagayaradj S."/>
            <person name="Cavanaugh K."/>
            <person name="Han R."/>
            <person name="Bertier L."/>
            <person name="Beede B."/>
            <person name="Kafkas S."/>
            <person name="Golino D."/>
            <person name="Preece J."/>
            <person name="Michelmore R."/>
        </authorList>
    </citation>
    <scope>NUCLEOTIDE SEQUENCE [LARGE SCALE GENOMIC DNA]</scope>
</reference>
<dbReference type="EMBL" id="CM047909">
    <property type="protein sequence ID" value="KAJ0078858.1"/>
    <property type="molecule type" value="Genomic_DNA"/>
</dbReference>
<gene>
    <name evidence="1" type="ORF">Patl1_24350</name>
</gene>
<evidence type="ECO:0000313" key="2">
    <source>
        <dbReference type="Proteomes" id="UP001164250"/>
    </source>
</evidence>
<sequence>MVLTRSVEKYPRHSSVAGQNDQQGTGINPSPNGPTPIYSPSAVAAPDQGTPGLVDKTQDRIPLPGIQAVAGPSNPNPGTVNNPQDPNSFAWNSSCRWSK</sequence>
<dbReference type="Proteomes" id="UP001164250">
    <property type="component" value="Chromosome 13"/>
</dbReference>
<evidence type="ECO:0000313" key="1">
    <source>
        <dbReference type="EMBL" id="KAJ0078858.1"/>
    </source>
</evidence>
<proteinExistence type="predicted"/>
<keyword evidence="2" id="KW-1185">Reference proteome</keyword>
<accession>A0ACC0ZV77</accession>
<name>A0ACC0ZV77_9ROSI</name>
<comment type="caution">
    <text evidence="1">The sequence shown here is derived from an EMBL/GenBank/DDBJ whole genome shotgun (WGS) entry which is preliminary data.</text>
</comment>